<feature type="binding site" evidence="10">
    <location>
        <position position="196"/>
    </location>
    <ligand>
        <name>NAD(+)</name>
        <dbReference type="ChEBI" id="CHEBI:57540"/>
    </ligand>
</feature>
<dbReference type="PANTHER" id="PTHR12216">
    <property type="entry name" value="UROCANATE HYDRATASE"/>
    <property type="match status" value="1"/>
</dbReference>
<sequence length="557" mass="61138">MSNPRHNEREVRSPRGDELNAKSWLTEAPLRMLMNNLDPDVAERPHELVVYGGIGRAARTWDDFDRIVATLKTLNEDETLLVQSGKPVGVFRTHKDAPRVLIANSNLVPHWATWDHFNELDKKGLAMYGQMTAGSWIYIGAQGIVQGTYETFVEAGRQHYDGNIKGKWILTGGLGGMGGAQPLAAVMAGACCLAVECDETRADFRLRTRYVDEKTHSLDEALAKIDEWTKAGEAKSIALIGNAAEVFPELVKRGVRPDIVTDQTSAHDPVHGYLPIGWTVAEWRAKQESDPKGIAKAARASMKVQVQAMLDFWNAGIPTVDYGNNIRQMALEEGLEDAFAFPGFVPAYIRPLFCRGVGPFRWAALSGDPEDIAKTDAKVKELLPDNKHLHNWLDMAKERIAFQGLPARICWVGLGDRHRLGLAFNEMVRNGELKAPIVIGRDHLDSGSVASPNRETESMKDGSDAVSDWPLLNALLNTASGATWVSLHHGGGVGMGFSQHSGMVICCDGSEDADQRIGRVLWNDPATGVMRHADAGYEEALDWAKQQGLRLPAILGN</sequence>
<evidence type="ECO:0000256" key="5">
    <source>
        <dbReference type="ARBA" id="ARBA00023027"/>
    </source>
</evidence>
<dbReference type="Proteomes" id="UP000460650">
    <property type="component" value="Unassembled WGS sequence"/>
</dbReference>
<dbReference type="GO" id="GO:0005737">
    <property type="term" value="C:cytoplasm"/>
    <property type="evidence" value="ECO:0007669"/>
    <property type="project" value="UniProtKB-SubCell"/>
</dbReference>
<proteinExistence type="inferred from homology"/>
<evidence type="ECO:0000313" key="15">
    <source>
        <dbReference type="EMBL" id="KAB2655388.1"/>
    </source>
</evidence>
<evidence type="ECO:0000259" key="14">
    <source>
        <dbReference type="Pfam" id="PF17392"/>
    </source>
</evidence>
<evidence type="ECO:0000256" key="8">
    <source>
        <dbReference type="ARBA" id="ARBA00047623"/>
    </source>
</evidence>
<evidence type="ECO:0000259" key="12">
    <source>
        <dbReference type="Pfam" id="PF01175"/>
    </source>
</evidence>
<dbReference type="InterPro" id="IPR035085">
    <property type="entry name" value="Urocanase_Rossmann-like"/>
</dbReference>
<organism evidence="15 16">
    <name type="scientific">Brucella tritici</name>
    <dbReference type="NCBI Taxonomy" id="94626"/>
    <lineage>
        <taxon>Bacteria</taxon>
        <taxon>Pseudomonadati</taxon>
        <taxon>Pseudomonadota</taxon>
        <taxon>Alphaproteobacteria</taxon>
        <taxon>Hyphomicrobiales</taxon>
        <taxon>Brucellaceae</taxon>
        <taxon>Brucella/Ochrobactrum group</taxon>
        <taxon>Brucella</taxon>
    </lineage>
</organism>
<dbReference type="FunFam" id="3.40.50.10730:FF:000001">
    <property type="entry name" value="Urocanate hydratase"/>
    <property type="match status" value="1"/>
</dbReference>
<evidence type="ECO:0000256" key="4">
    <source>
        <dbReference type="ARBA" id="ARBA00022808"/>
    </source>
</evidence>
<dbReference type="EC" id="4.2.1.49" evidence="3 10"/>
<dbReference type="UniPathway" id="UPA00379">
    <property type="reaction ID" value="UER00550"/>
</dbReference>
<comment type="similarity">
    <text evidence="2 10">Belongs to the urocanase family.</text>
</comment>
<reference evidence="15 16" key="1">
    <citation type="submission" date="2019-09" db="EMBL/GenBank/DDBJ databases">
        <title>Taxonomic organization of the family Brucellaceae based on a phylogenomic approach.</title>
        <authorList>
            <person name="Leclercq S."/>
            <person name="Cloeckaert A."/>
            <person name="Zygmunt M.S."/>
        </authorList>
    </citation>
    <scope>NUCLEOTIDE SEQUENCE [LARGE SCALE GENOMIC DNA]</scope>
    <source>
        <strain evidence="15 16">TA93</strain>
    </source>
</reference>
<dbReference type="InterPro" id="IPR023637">
    <property type="entry name" value="Urocanase-like"/>
</dbReference>
<dbReference type="InterPro" id="IPR036190">
    <property type="entry name" value="Urocanase_sf"/>
</dbReference>
<feature type="binding site" evidence="10">
    <location>
        <position position="492"/>
    </location>
    <ligand>
        <name>NAD(+)</name>
        <dbReference type="ChEBI" id="CHEBI:57540"/>
    </ligand>
</feature>
<feature type="binding site" evidence="10">
    <location>
        <begin position="242"/>
        <end position="243"/>
    </location>
    <ligand>
        <name>NAD(+)</name>
        <dbReference type="ChEBI" id="CHEBI:57540"/>
    </ligand>
</feature>
<dbReference type="NCBIfam" id="NF003820">
    <property type="entry name" value="PRK05414.1"/>
    <property type="match status" value="1"/>
</dbReference>
<dbReference type="GO" id="GO:0016153">
    <property type="term" value="F:urocanate hydratase activity"/>
    <property type="evidence" value="ECO:0007669"/>
    <property type="project" value="UniProtKB-UniRule"/>
</dbReference>
<dbReference type="InterPro" id="IPR035400">
    <property type="entry name" value="Urocanase_N"/>
</dbReference>
<dbReference type="InterPro" id="IPR023636">
    <property type="entry name" value="Urocanase_CS"/>
</dbReference>
<feature type="binding site" evidence="10">
    <location>
        <begin position="176"/>
        <end position="178"/>
    </location>
    <ligand>
        <name>NAD(+)</name>
        <dbReference type="ChEBI" id="CHEBI:57540"/>
    </ligand>
</feature>
<comment type="caution">
    <text evidence="15">The sequence shown here is derived from an EMBL/GenBank/DDBJ whole genome shotgun (WGS) entry which is preliminary data.</text>
</comment>
<evidence type="ECO:0000256" key="1">
    <source>
        <dbReference type="ARBA" id="ARBA00004794"/>
    </source>
</evidence>
<keyword evidence="6 10" id="KW-0456">Lyase</keyword>
<feature type="region of interest" description="Disordered" evidence="11">
    <location>
        <begin position="1"/>
        <end position="20"/>
    </location>
</feature>
<feature type="active site" evidence="10">
    <location>
        <position position="410"/>
    </location>
</feature>
<gene>
    <name evidence="10" type="primary">hutU</name>
    <name evidence="15" type="ORF">F9K94_20845</name>
</gene>
<dbReference type="AlphaFoldDB" id="A0A7V8B0Y6"/>
<name>A0A7V8B0Y6_9HYPH</name>
<protein>
    <recommendedName>
        <fullName evidence="3 10">Urocanate hydratase</fullName>
        <shortName evidence="10">Urocanase</shortName>
        <ecNumber evidence="3 10">4.2.1.49</ecNumber>
    </recommendedName>
    <alternativeName>
        <fullName evidence="7 10">Imidazolonepropionate hydrolase</fullName>
    </alternativeName>
</protein>
<comment type="catalytic activity">
    <reaction evidence="8 10">
        <text>4-imidazolone-5-propanoate = trans-urocanate + H2O</text>
        <dbReference type="Rhea" id="RHEA:13101"/>
        <dbReference type="ChEBI" id="CHEBI:15377"/>
        <dbReference type="ChEBI" id="CHEBI:17771"/>
        <dbReference type="ChEBI" id="CHEBI:77893"/>
        <dbReference type="EC" id="4.2.1.49"/>
    </reaction>
</comment>
<feature type="domain" description="Urocanase Rossmann-like" evidence="12">
    <location>
        <begin position="140"/>
        <end position="348"/>
    </location>
</feature>
<evidence type="ECO:0000313" key="16">
    <source>
        <dbReference type="Proteomes" id="UP000460650"/>
    </source>
</evidence>
<evidence type="ECO:0000256" key="6">
    <source>
        <dbReference type="ARBA" id="ARBA00023239"/>
    </source>
</evidence>
<evidence type="ECO:0000256" key="9">
    <source>
        <dbReference type="ARBA" id="ARBA00056569"/>
    </source>
</evidence>
<dbReference type="Gene3D" id="3.40.50.10730">
    <property type="entry name" value="Urocanase like domains"/>
    <property type="match status" value="1"/>
</dbReference>
<comment type="pathway">
    <text evidence="1 10">Amino-acid degradation; L-histidine degradation into L-glutamate; N-formimidoyl-L-glutamate from L-histidine: step 2/3.</text>
</comment>
<dbReference type="InterPro" id="IPR055351">
    <property type="entry name" value="Urocanase"/>
</dbReference>
<dbReference type="PIRSF" id="PIRSF001423">
    <property type="entry name" value="Urocanate_hydrat"/>
    <property type="match status" value="1"/>
</dbReference>
<feature type="domain" description="Urocanase C-terminal" evidence="14">
    <location>
        <begin position="351"/>
        <end position="545"/>
    </location>
</feature>
<comment type="function">
    <text evidence="9 10">Catalyzes the conversion of urocanate to 4-imidazolone-5-propionate.</text>
</comment>
<dbReference type="PANTHER" id="PTHR12216:SF4">
    <property type="entry name" value="UROCANATE HYDRATASE"/>
    <property type="match status" value="1"/>
</dbReference>
<feature type="domain" description="Urocanase N-terminal" evidence="13">
    <location>
        <begin position="11"/>
        <end position="137"/>
    </location>
</feature>
<keyword evidence="5 10" id="KW-0520">NAD</keyword>
<comment type="cofactor">
    <cofactor evidence="10">
        <name>NAD(+)</name>
        <dbReference type="ChEBI" id="CHEBI:57540"/>
    </cofactor>
    <text evidence="10">Binds 1 NAD(+) per subunit.</text>
</comment>
<dbReference type="HAMAP" id="MF_00577">
    <property type="entry name" value="HutU"/>
    <property type="match status" value="1"/>
</dbReference>
<evidence type="ECO:0000256" key="7">
    <source>
        <dbReference type="ARBA" id="ARBA00031640"/>
    </source>
</evidence>
<evidence type="ECO:0000256" key="10">
    <source>
        <dbReference type="HAMAP-Rule" id="MF_00577"/>
    </source>
</evidence>
<accession>A0A7V8B0Y6</accession>
<evidence type="ECO:0000259" key="13">
    <source>
        <dbReference type="Pfam" id="PF17391"/>
    </source>
</evidence>
<evidence type="ECO:0000256" key="11">
    <source>
        <dbReference type="SAM" id="MobiDB-lite"/>
    </source>
</evidence>
<dbReference type="NCBIfam" id="TIGR01228">
    <property type="entry name" value="hutU"/>
    <property type="match status" value="1"/>
</dbReference>
<feature type="binding site" evidence="10">
    <location>
        <position position="322"/>
    </location>
    <ligand>
        <name>NAD(+)</name>
        <dbReference type="ChEBI" id="CHEBI:57540"/>
    </ligand>
</feature>
<feature type="binding site" evidence="10">
    <location>
        <position position="130"/>
    </location>
    <ligand>
        <name>NAD(+)</name>
        <dbReference type="ChEBI" id="CHEBI:57540"/>
    </ligand>
</feature>
<dbReference type="Pfam" id="PF17391">
    <property type="entry name" value="Urocanase_N"/>
    <property type="match status" value="1"/>
</dbReference>
<dbReference type="Gene3D" id="3.40.1770.10">
    <property type="entry name" value="Urocanase superfamily"/>
    <property type="match status" value="1"/>
</dbReference>
<feature type="binding site" evidence="10">
    <location>
        <begin position="263"/>
        <end position="267"/>
    </location>
    <ligand>
        <name>NAD(+)</name>
        <dbReference type="ChEBI" id="CHEBI:57540"/>
    </ligand>
</feature>
<dbReference type="RefSeq" id="WP_151648173.1">
    <property type="nucleotide sequence ID" value="NZ_WBVY01000006.1"/>
</dbReference>
<dbReference type="InterPro" id="IPR038364">
    <property type="entry name" value="Urocanase_central_sf"/>
</dbReference>
<comment type="subcellular location">
    <subcellularLocation>
        <location evidence="10">Cytoplasm</location>
    </subcellularLocation>
</comment>
<keyword evidence="10" id="KW-0963">Cytoplasm</keyword>
<dbReference type="EMBL" id="WBVY01000006">
    <property type="protein sequence ID" value="KAB2655388.1"/>
    <property type="molecule type" value="Genomic_DNA"/>
</dbReference>
<feature type="binding site" evidence="10">
    <location>
        <begin position="52"/>
        <end position="53"/>
    </location>
    <ligand>
        <name>NAD(+)</name>
        <dbReference type="ChEBI" id="CHEBI:57540"/>
    </ligand>
</feature>
<dbReference type="PROSITE" id="PS01233">
    <property type="entry name" value="UROCANASE"/>
    <property type="match status" value="1"/>
</dbReference>
<keyword evidence="4 10" id="KW-0369">Histidine metabolism</keyword>
<dbReference type="GO" id="GO:0019557">
    <property type="term" value="P:L-histidine catabolic process to glutamate and formate"/>
    <property type="evidence" value="ECO:0007669"/>
    <property type="project" value="UniProtKB-UniPathway"/>
</dbReference>
<dbReference type="InterPro" id="IPR035401">
    <property type="entry name" value="Urocanase_C"/>
</dbReference>
<dbReference type="SUPFAM" id="SSF111326">
    <property type="entry name" value="Urocanase"/>
    <property type="match status" value="1"/>
</dbReference>
<dbReference type="Pfam" id="PF17392">
    <property type="entry name" value="Urocanase_C"/>
    <property type="match status" value="1"/>
</dbReference>
<dbReference type="Pfam" id="PF01175">
    <property type="entry name" value="Urocanase"/>
    <property type="match status" value="1"/>
</dbReference>
<feature type="binding site" evidence="10">
    <location>
        <position position="201"/>
    </location>
    <ligand>
        <name>NAD(+)</name>
        <dbReference type="ChEBI" id="CHEBI:57540"/>
    </ligand>
</feature>
<evidence type="ECO:0000256" key="3">
    <source>
        <dbReference type="ARBA" id="ARBA00011992"/>
    </source>
</evidence>
<dbReference type="GO" id="GO:0019556">
    <property type="term" value="P:L-histidine catabolic process to glutamate and formamide"/>
    <property type="evidence" value="ECO:0007669"/>
    <property type="project" value="UniProtKB-UniPathway"/>
</dbReference>
<evidence type="ECO:0000256" key="2">
    <source>
        <dbReference type="ARBA" id="ARBA00007578"/>
    </source>
</evidence>
<feature type="binding site" evidence="10">
    <location>
        <begin position="273"/>
        <end position="274"/>
    </location>
    <ligand>
        <name>NAD(+)</name>
        <dbReference type="ChEBI" id="CHEBI:57540"/>
    </ligand>
</feature>